<feature type="compositionally biased region" description="Basic and acidic residues" evidence="2">
    <location>
        <begin position="22"/>
        <end position="49"/>
    </location>
</feature>
<feature type="region of interest" description="Disordered" evidence="2">
    <location>
        <begin position="2530"/>
        <end position="2595"/>
    </location>
</feature>
<feature type="compositionally biased region" description="Basic residues" evidence="2">
    <location>
        <begin position="2053"/>
        <end position="2070"/>
    </location>
</feature>
<feature type="compositionally biased region" description="Low complexity" evidence="2">
    <location>
        <begin position="2042"/>
        <end position="2052"/>
    </location>
</feature>
<feature type="region of interest" description="Disordered" evidence="2">
    <location>
        <begin position="771"/>
        <end position="848"/>
    </location>
</feature>
<feature type="compositionally biased region" description="Basic and acidic residues" evidence="2">
    <location>
        <begin position="818"/>
        <end position="837"/>
    </location>
</feature>
<feature type="compositionally biased region" description="Basic residues" evidence="2">
    <location>
        <begin position="773"/>
        <end position="791"/>
    </location>
</feature>
<dbReference type="WBParaSite" id="PTRK_0001424300.1">
    <property type="protein sequence ID" value="PTRK_0001424300.1"/>
    <property type="gene ID" value="PTRK_0001424300"/>
</dbReference>
<feature type="compositionally biased region" description="Basic residues" evidence="2">
    <location>
        <begin position="917"/>
        <end position="927"/>
    </location>
</feature>
<feature type="region of interest" description="Disordered" evidence="2">
    <location>
        <begin position="2303"/>
        <end position="2335"/>
    </location>
</feature>
<keyword evidence="1" id="KW-0175">Coiled coil</keyword>
<dbReference type="Proteomes" id="UP000038045">
    <property type="component" value="Unplaced"/>
</dbReference>
<keyword evidence="3" id="KW-1185">Reference proteome</keyword>
<feature type="region of interest" description="Disordered" evidence="2">
    <location>
        <begin position="1"/>
        <end position="49"/>
    </location>
</feature>
<name>A0A0N4ZZD6_PARTI</name>
<feature type="compositionally biased region" description="Gly residues" evidence="2">
    <location>
        <begin position="2446"/>
        <end position="2455"/>
    </location>
</feature>
<feature type="compositionally biased region" description="Pro residues" evidence="2">
    <location>
        <begin position="440"/>
        <end position="452"/>
    </location>
</feature>
<feature type="compositionally biased region" description="Gly residues" evidence="2">
    <location>
        <begin position="734"/>
        <end position="750"/>
    </location>
</feature>
<feature type="region of interest" description="Disordered" evidence="2">
    <location>
        <begin position="705"/>
        <end position="756"/>
    </location>
</feature>
<feature type="compositionally biased region" description="Basic residues" evidence="2">
    <location>
        <begin position="672"/>
        <end position="682"/>
    </location>
</feature>
<evidence type="ECO:0000256" key="1">
    <source>
        <dbReference type="SAM" id="Coils"/>
    </source>
</evidence>
<feature type="region of interest" description="Disordered" evidence="2">
    <location>
        <begin position="904"/>
        <end position="1003"/>
    </location>
</feature>
<evidence type="ECO:0000313" key="4">
    <source>
        <dbReference type="WBParaSite" id="PTRK_0001424300.1"/>
    </source>
</evidence>
<accession>A0A0N4ZZD6</accession>
<feature type="region of interest" description="Disordered" evidence="2">
    <location>
        <begin position="2445"/>
        <end position="2492"/>
    </location>
</feature>
<feature type="compositionally biased region" description="Low complexity" evidence="2">
    <location>
        <begin position="2076"/>
        <end position="2094"/>
    </location>
</feature>
<feature type="compositionally biased region" description="Basic and acidic residues" evidence="2">
    <location>
        <begin position="640"/>
        <end position="664"/>
    </location>
</feature>
<feature type="compositionally biased region" description="Basic and acidic residues" evidence="2">
    <location>
        <begin position="2456"/>
        <end position="2472"/>
    </location>
</feature>
<feature type="compositionally biased region" description="Basic and acidic residues" evidence="2">
    <location>
        <begin position="390"/>
        <end position="438"/>
    </location>
</feature>
<reference evidence="4" key="1">
    <citation type="submission" date="2017-02" db="UniProtKB">
        <authorList>
            <consortium name="WormBaseParasite"/>
        </authorList>
    </citation>
    <scope>IDENTIFICATION</scope>
</reference>
<feature type="compositionally biased region" description="Basic and acidic residues" evidence="2">
    <location>
        <begin position="2308"/>
        <end position="2321"/>
    </location>
</feature>
<sequence length="2595" mass="275113">MDEPDEDDGVATLPRRSPIPDPYDRRSRSRRLDDVYGEEAHRHEGLGRHESLGRMGASLEVIAERLEAAERRSTLAIQGIDQAVAGLVRRLEKQDEAETAKARRIDDIAEELREGHRRLRRLEQDAGAEAREGLDKLDAALTAVSTRLYDMDERQRAGVSELRDRIEAVEKAAGPGAGTSLLSQVGVRLDDAQSRTSDALKGLERSFAALDLRMRDAERRIEPDHAREASRFEKLAESLTRQVESSRTEMIRRLDAAETEGRVDRIERALAAIGEQARAAEQRSVAAVDGMGREIMRIARNLNGRVETVEAGGSAPSDARVAALEQKLERDLARHAEAVDQRLTQADDQHALALERLGGEIARISDRLSERIAQSERRSAQALDDIGRRLSESTDKMHQRHESASGDLAERMRQSEERTARLLADARDSMEQRGERAPRRAPPLDSPDPAPWTPAETASGDWRATAFADPVEDWTAEPLTRNAGDAPATASDFASGGDNIFGDPLDAELLDAEPKTAAPFGRRRPPAVRSGGADGRRRLLRRPGFRHAARARAGTRCGLDPRRAGGCSRSHGAGRRGGAASGLRPGQARRQVQAAGASGQAGRPSELDHAHGAGRHGRGGLGRCRGLRHLAGGGRFGPDPARRLHPGADVERRRGACRDGDADRGPGAGRRADRRRASPFRRRLPVLPAEGACRGYLPADRRSLGELAAPGPAGGAGRIRVGSVRHRRRLPDGAGSGLSGHPADGGGGQPGQPRRRLLDLGRHPLFRHEGGRLSHRRHHGCRRGAGRRAGRRAVPLSAPAGAGRPGGGAILSAVPGLDRQHDAVRKPDADPAPRPGRDAAAQGTSPPHVAVRPAVQDAFPALGPLHQRHSAVRPGRVCGHPVGHHGGGRRLHPGAGHALCAADEGQRGGRHQPVPDHHHHRHHHRASGRTQPDGGHRPVDHPAAGRGGGGPVRRQAVGPVPRRRNARGPGVDRAAGRHPDGAGAVRAAQRPVPAGAGGGGLILGHEGLQTRLVNEGNGAAGPGREAPAQDGAQVAFARVVDDALLPATGHFHRLTIQQASLQLVDGGQRLWAFAEGVALGGRGQFGQARPDDLGLLVVVVEALAVLAAIAALLDHGGDDLLALGRDVLVAQILAGLLGDLVRQVQRHVVVHLQRAARHAGHTADVVDQHGRIALFQHGHAFHQEGREAARGVEAAAVVDDDRRLLDLQDIVQRLGQGRVAGLFAHDDLDQHHPGRWSLGAFAEFGALGGRGQVVEARPDDLGLAVVVVEALAVLAAETALLDHGGDDLLALVGDVLVAQILAASDDLDQHHLVDGREEVDADEVLGAHAGLGQTRDGQGRGVGAEHGALSQLGLGALGDVGLDLAVLEDGLDDQVRALDQVIVRRRRDQGQGRVILLLRHLTARQPLLQQLLDVGLALVGGFLRLVDQHGLDAGHDLNIGDARAHHAGAQDADFLGVRLGHARRAHGALVQFLLGQEQAADHGLSLRRHQGLDEVACLDAQARLDRHLNAFIDGLHHVQHGRVVAIGLLAQDGVAHDEDLHPRRMVGTAAGNLELGIVPRLNSLAAVLDPGLGGRDRLAFFDDLMDDAGALGVVRAPGLALGHLHQGVLHPDQARQTLGAAAAGEEADLDLGQAQLDLRVVLDDAIVAGQGELQPAAQRQAVDGRRHRLARGLKLARAGCRAPACSAAPRPQKPRSVHTGRCRPAASPACPAVCGADRGAAQDFRARLQAQRFAHFLGADQNARGAVDDAGRVAGGVDVVDAGDLGVALADHGVEAHAAHHGERWVQARQRLHVRVRTNGFVTIQLDEAELVFNRDHRLAEAAFGPRLGGALVAFDRIGVHVIAAEAVFGGDHVGRDALRHEIGREGRGRVGRPGAAVGTHRHPAHGLDAAADGHVRLARLHLGGGHVHGLQTRGAEAVQLIAGGFLAPARRQDGGAGDVRALFADRGHHAQHDVVHLGGVQPIAVAQRFKDLRRQAQGRDLVQAAVLLALAARGAHGVVDIGVGHGASLFFDVPTVRCAAANCLRDGWVLVGRRWADGLSGAPAAPACRSPRPSRPRRRRRARPQRRGCVRPDRSAGAPRRPPARRAAPAGPDVYCPDRRSGGRNRAVGVDADDLAVVRGQALGRRPHRLVRALADGDVQLAVGAEDQGGAEVLVSVIGVLDLENDLHVFDAAQVVRQAPARHGRAVAAGPRLGVGPVDRAILSEGRAKDHVQQAALSARRHGGQAADRRPDLAFNADDAHAAGPFGSWGVRADGSANVCGRQAQSRFLADLTSQNAEMFQQNLAAQGDQGQAAEQFGDLAQPRSRRLADQQADARHDECGEADAEGDQPDIGFQQGQAHAYGARVDRGAHGGRDQGQQAARRRLADGSGRLCRILVALQRLPDHPGADRAQQAEGDPVVDRLDEACGGHAQGEADQGGDRFDYAEHQAGPQGLGQGWAMLGAAPDGGGEGVGGHAERQHRNGERGHHDGDGNSAGRMTARSTRGPAPRVQHAGLARRTQNPLIAPCPKASMLTRSRLGYVGSYSPTAAPLAPRSPSINPHMAPNGQRRQDAPSVIDAAASTLRRRTSALEHHARSFARQRFSQDARQPQRSDA</sequence>
<feature type="coiled-coil region" evidence="1">
    <location>
        <begin position="200"/>
        <end position="283"/>
    </location>
</feature>
<evidence type="ECO:0000313" key="3">
    <source>
        <dbReference type="Proteomes" id="UP000038045"/>
    </source>
</evidence>
<feature type="compositionally biased region" description="Basic residues" evidence="2">
    <location>
        <begin position="538"/>
        <end position="550"/>
    </location>
</feature>
<feature type="region of interest" description="Disordered" evidence="2">
    <location>
        <begin position="390"/>
        <end position="459"/>
    </location>
</feature>
<feature type="compositionally biased region" description="Basic and acidic residues" evidence="2">
    <location>
        <begin position="2583"/>
        <end position="2595"/>
    </location>
</feature>
<evidence type="ECO:0000256" key="2">
    <source>
        <dbReference type="SAM" id="MobiDB-lite"/>
    </source>
</evidence>
<feature type="region of interest" description="Disordered" evidence="2">
    <location>
        <begin position="516"/>
        <end position="682"/>
    </location>
</feature>
<organism evidence="3 4">
    <name type="scientific">Parastrongyloides trichosuri</name>
    <name type="common">Possum-specific nematode worm</name>
    <dbReference type="NCBI Taxonomy" id="131310"/>
    <lineage>
        <taxon>Eukaryota</taxon>
        <taxon>Metazoa</taxon>
        <taxon>Ecdysozoa</taxon>
        <taxon>Nematoda</taxon>
        <taxon>Chromadorea</taxon>
        <taxon>Rhabditida</taxon>
        <taxon>Tylenchina</taxon>
        <taxon>Panagrolaimomorpha</taxon>
        <taxon>Strongyloidoidea</taxon>
        <taxon>Strongyloididae</taxon>
        <taxon>Parastrongyloides</taxon>
    </lineage>
</organism>
<feature type="compositionally biased region" description="Low complexity" evidence="2">
    <location>
        <begin position="981"/>
        <end position="994"/>
    </location>
</feature>
<feature type="region of interest" description="Disordered" evidence="2">
    <location>
        <begin position="2042"/>
        <end position="2103"/>
    </location>
</feature>
<feature type="compositionally biased region" description="Low complexity" evidence="2">
    <location>
        <begin position="581"/>
        <end position="604"/>
    </location>
</feature>
<protein>
    <submittedName>
        <fullName evidence="4">PG_binding_1 domain-containing protein</fullName>
    </submittedName>
</protein>
<proteinExistence type="predicted"/>